<evidence type="ECO:0000256" key="6">
    <source>
        <dbReference type="ARBA" id="ARBA00023002"/>
    </source>
</evidence>
<evidence type="ECO:0000256" key="3">
    <source>
        <dbReference type="ARBA" id="ARBA00022630"/>
    </source>
</evidence>
<dbReference type="FunFam" id="3.50.50.60:FF:000228">
    <property type="entry name" value="FAD-containing monooxygenase EthA"/>
    <property type="match status" value="1"/>
</dbReference>
<dbReference type="SUPFAM" id="SSF51905">
    <property type="entry name" value="FAD/NAD(P)-binding domain"/>
    <property type="match status" value="1"/>
</dbReference>
<gene>
    <name evidence="8" type="ORF">DDF84_007215</name>
</gene>
<evidence type="ECO:0000256" key="2">
    <source>
        <dbReference type="ARBA" id="ARBA00010139"/>
    </source>
</evidence>
<dbReference type="InterPro" id="IPR051820">
    <property type="entry name" value="FAD-binding_MO"/>
</dbReference>
<reference evidence="8 9" key="1">
    <citation type="submission" date="2019-03" db="EMBL/GenBank/DDBJ databases">
        <title>Comparative insights into the high quality Complete genome sequence of highly metal resistant Cupriavidus metallidurans strain BS1 isolated from a gold-copper mine.</title>
        <authorList>
            <person name="Mazhar H.S."/>
            <person name="Rensing C."/>
        </authorList>
    </citation>
    <scope>NUCLEOTIDE SEQUENCE [LARGE SCALE GENOMIC DNA]</scope>
    <source>
        <strain evidence="8 9">BS1</strain>
    </source>
</reference>
<evidence type="ECO:0000313" key="9">
    <source>
        <dbReference type="Proteomes" id="UP000253772"/>
    </source>
</evidence>
<dbReference type="Proteomes" id="UP000253772">
    <property type="component" value="Chromosome c1"/>
</dbReference>
<keyword evidence="4" id="KW-0274">FAD</keyword>
<evidence type="ECO:0000256" key="4">
    <source>
        <dbReference type="ARBA" id="ARBA00022827"/>
    </source>
</evidence>
<evidence type="ECO:0000256" key="5">
    <source>
        <dbReference type="ARBA" id="ARBA00022857"/>
    </source>
</evidence>
<dbReference type="Gene3D" id="3.50.50.60">
    <property type="entry name" value="FAD/NAD(P)-binding domain"/>
    <property type="match status" value="2"/>
</dbReference>
<name>A0A482IRA6_9BURK</name>
<keyword evidence="5" id="KW-0521">NADP</keyword>
<dbReference type="AlphaFoldDB" id="A0A482IRA6"/>
<organism evidence="8 9">
    <name type="scientific">Cupriavidus metallidurans</name>
    <dbReference type="NCBI Taxonomy" id="119219"/>
    <lineage>
        <taxon>Bacteria</taxon>
        <taxon>Pseudomonadati</taxon>
        <taxon>Pseudomonadota</taxon>
        <taxon>Betaproteobacteria</taxon>
        <taxon>Burkholderiales</taxon>
        <taxon>Burkholderiaceae</taxon>
        <taxon>Cupriavidus</taxon>
    </lineage>
</organism>
<evidence type="ECO:0000313" key="8">
    <source>
        <dbReference type="EMBL" id="QBP09564.1"/>
    </source>
</evidence>
<evidence type="ECO:0000256" key="7">
    <source>
        <dbReference type="ARBA" id="ARBA00023033"/>
    </source>
</evidence>
<dbReference type="GO" id="GO:0004499">
    <property type="term" value="F:N,N-dimethylaniline monooxygenase activity"/>
    <property type="evidence" value="ECO:0007669"/>
    <property type="project" value="InterPro"/>
</dbReference>
<dbReference type="InterPro" id="IPR020946">
    <property type="entry name" value="Flavin_mOase-like"/>
</dbReference>
<evidence type="ECO:0000256" key="1">
    <source>
        <dbReference type="ARBA" id="ARBA00001974"/>
    </source>
</evidence>
<dbReference type="PRINTS" id="PR00411">
    <property type="entry name" value="PNDRDTASEI"/>
</dbReference>
<dbReference type="PANTHER" id="PTHR43872">
    <property type="entry name" value="MONOOXYGENASE, PUTATIVE (AFU_ORTHOLOGUE AFUA_8G02570)-RELATED"/>
    <property type="match status" value="1"/>
</dbReference>
<proteinExistence type="inferred from homology"/>
<keyword evidence="7" id="KW-0503">Monooxygenase</keyword>
<keyword evidence="3" id="KW-0285">Flavoprotein</keyword>
<dbReference type="RefSeq" id="WP_024569773.1">
    <property type="nucleotide sequence ID" value="NZ_CP037900.1"/>
</dbReference>
<accession>A0A482IRA6</accession>
<sequence>MNANILSGRQPARPAATEHFDVIIVGAGISGVGSAYHMRTQCPDKRFVVLESKDSYGGTWHTHRYPGVRSDSDLYTFGYRFKPWMGKPIATAEEILSYMAEVIEENDLAQHIRYRHRIDAASWSSAEGLWTLDATRLESGERVRFTTNFLWMCQGYYRHDQGYLPAWTGMDNFKGPLIHAQTWPEELDVQGKRVVVIGSGATAATVVPGLARLGAKVTMLQRSPTYFISGRNANDLANELRRLEIDPMWIHAIIRKKVLMDGAIFARRSREEPEEVRKELLAGVRAQLGEDFELEPHFSPRYRPWQQRVAFIPDGDMFAEIREGNASVVTDEIDRFVEDGVVLKSNAKLDADIVVAATGFQLSVLGDIPFSVDGLPLDFSKTVTYRGMMFTGVPNMVWVFGYFRASWTLRVDMVADFVCRLLKHMDATGATQVTPQLREDEKDMPLSEWIDADNFNPGYLMRDIHLMPRSGNTREWQHTQDYWGEKDEFPEIDLTDGVFRYDANRPSGNA</sequence>
<dbReference type="Pfam" id="PF00743">
    <property type="entry name" value="FMO-like"/>
    <property type="match status" value="1"/>
</dbReference>
<keyword evidence="6" id="KW-0560">Oxidoreductase</keyword>
<protein>
    <submittedName>
        <fullName evidence="8">NAD(P)/FAD-dependent oxidoreductase</fullName>
    </submittedName>
</protein>
<dbReference type="PANTHER" id="PTHR43872:SF1">
    <property type="entry name" value="MONOOXYGENASE, PUTATIVE (AFU_ORTHOLOGUE AFUA_8G02570)-RELATED"/>
    <property type="match status" value="1"/>
</dbReference>
<dbReference type="GO" id="GO:0050661">
    <property type="term" value="F:NADP binding"/>
    <property type="evidence" value="ECO:0007669"/>
    <property type="project" value="InterPro"/>
</dbReference>
<comment type="similarity">
    <text evidence="2">Belongs to the FAD-binding monooxygenase family.</text>
</comment>
<dbReference type="OrthoDB" id="9766402at2"/>
<dbReference type="Pfam" id="PF13450">
    <property type="entry name" value="NAD_binding_8"/>
    <property type="match status" value="1"/>
</dbReference>
<comment type="cofactor">
    <cofactor evidence="1">
        <name>FAD</name>
        <dbReference type="ChEBI" id="CHEBI:57692"/>
    </cofactor>
</comment>
<dbReference type="EMBL" id="CP037900">
    <property type="protein sequence ID" value="QBP09564.1"/>
    <property type="molecule type" value="Genomic_DNA"/>
</dbReference>
<dbReference type="InterPro" id="IPR036188">
    <property type="entry name" value="FAD/NAD-bd_sf"/>
</dbReference>
<dbReference type="GO" id="GO:0050660">
    <property type="term" value="F:flavin adenine dinucleotide binding"/>
    <property type="evidence" value="ECO:0007669"/>
    <property type="project" value="InterPro"/>
</dbReference>